<gene>
    <name evidence="2" type="primary">Dgri\GH24767</name>
    <name evidence="2" type="ORF">Dgri_GH24767</name>
</gene>
<keyword evidence="3" id="KW-1185">Reference proteome</keyword>
<dbReference type="KEGG" id="dgr:6565855"/>
<name>B4JN78_DROGR</name>
<evidence type="ECO:0000256" key="1">
    <source>
        <dbReference type="SAM" id="MobiDB-lite"/>
    </source>
</evidence>
<dbReference type="GO" id="GO:0005737">
    <property type="term" value="C:cytoplasm"/>
    <property type="evidence" value="ECO:0007669"/>
    <property type="project" value="TreeGrafter"/>
</dbReference>
<dbReference type="PANTHER" id="PTHR19321">
    <property type="entry name" value="PROTEIN REGULATOR OF CYTOKINESIS 1 PRC1-RELATED"/>
    <property type="match status" value="1"/>
</dbReference>
<proteinExistence type="predicted"/>
<reference evidence="2 3" key="1">
    <citation type="journal article" date="2007" name="Nature">
        <title>Evolution of genes and genomes on the Drosophila phylogeny.</title>
        <authorList>
            <consortium name="Drosophila 12 Genomes Consortium"/>
            <person name="Clark A.G."/>
            <person name="Eisen M.B."/>
            <person name="Smith D.R."/>
            <person name="Bergman C.M."/>
            <person name="Oliver B."/>
            <person name="Markow T.A."/>
            <person name="Kaufman T.C."/>
            <person name="Kellis M."/>
            <person name="Gelbart W."/>
            <person name="Iyer V.N."/>
            <person name="Pollard D.A."/>
            <person name="Sackton T.B."/>
            <person name="Larracuente A.M."/>
            <person name="Singh N.D."/>
            <person name="Abad J.P."/>
            <person name="Abt D.N."/>
            <person name="Adryan B."/>
            <person name="Aguade M."/>
            <person name="Akashi H."/>
            <person name="Anderson W.W."/>
            <person name="Aquadro C.F."/>
            <person name="Ardell D.H."/>
            <person name="Arguello R."/>
            <person name="Artieri C.G."/>
            <person name="Barbash D.A."/>
            <person name="Barker D."/>
            <person name="Barsanti P."/>
            <person name="Batterham P."/>
            <person name="Batzoglou S."/>
            <person name="Begun D."/>
            <person name="Bhutkar A."/>
            <person name="Blanco E."/>
            <person name="Bosak S.A."/>
            <person name="Bradley R.K."/>
            <person name="Brand A.D."/>
            <person name="Brent M.R."/>
            <person name="Brooks A.N."/>
            <person name="Brown R.H."/>
            <person name="Butlin R.K."/>
            <person name="Caggese C."/>
            <person name="Calvi B.R."/>
            <person name="Bernardo de Carvalho A."/>
            <person name="Caspi A."/>
            <person name="Castrezana S."/>
            <person name="Celniker S.E."/>
            <person name="Chang J.L."/>
            <person name="Chapple C."/>
            <person name="Chatterji S."/>
            <person name="Chinwalla A."/>
            <person name="Civetta A."/>
            <person name="Clifton S.W."/>
            <person name="Comeron J.M."/>
            <person name="Costello J.C."/>
            <person name="Coyne J.A."/>
            <person name="Daub J."/>
            <person name="David R.G."/>
            <person name="Delcher A.L."/>
            <person name="Delehaunty K."/>
            <person name="Do C.B."/>
            <person name="Ebling H."/>
            <person name="Edwards K."/>
            <person name="Eickbush T."/>
            <person name="Evans J.D."/>
            <person name="Filipski A."/>
            <person name="Findeiss S."/>
            <person name="Freyhult E."/>
            <person name="Fulton L."/>
            <person name="Fulton R."/>
            <person name="Garcia A.C."/>
            <person name="Gardiner A."/>
            <person name="Garfield D.A."/>
            <person name="Garvin B.E."/>
            <person name="Gibson G."/>
            <person name="Gilbert D."/>
            <person name="Gnerre S."/>
            <person name="Godfrey J."/>
            <person name="Good R."/>
            <person name="Gotea V."/>
            <person name="Gravely B."/>
            <person name="Greenberg A.J."/>
            <person name="Griffiths-Jones S."/>
            <person name="Gross S."/>
            <person name="Guigo R."/>
            <person name="Gustafson E.A."/>
            <person name="Haerty W."/>
            <person name="Hahn M.W."/>
            <person name="Halligan D.L."/>
            <person name="Halpern A.L."/>
            <person name="Halter G.M."/>
            <person name="Han M.V."/>
            <person name="Heger A."/>
            <person name="Hillier L."/>
            <person name="Hinrichs A.S."/>
            <person name="Holmes I."/>
            <person name="Hoskins R.A."/>
            <person name="Hubisz M.J."/>
            <person name="Hultmark D."/>
            <person name="Huntley M.A."/>
            <person name="Jaffe D.B."/>
            <person name="Jagadeeshan S."/>
            <person name="Jeck W.R."/>
            <person name="Johnson J."/>
            <person name="Jones C.D."/>
            <person name="Jordan W.C."/>
            <person name="Karpen G.H."/>
            <person name="Kataoka E."/>
            <person name="Keightley P.D."/>
            <person name="Kheradpour P."/>
            <person name="Kirkness E.F."/>
            <person name="Koerich L.B."/>
            <person name="Kristiansen K."/>
            <person name="Kudrna D."/>
            <person name="Kulathinal R.J."/>
            <person name="Kumar S."/>
            <person name="Kwok R."/>
            <person name="Lander E."/>
            <person name="Langley C.H."/>
            <person name="Lapoint R."/>
            <person name="Lazzaro B.P."/>
            <person name="Lee S.J."/>
            <person name="Levesque L."/>
            <person name="Li R."/>
            <person name="Lin C.F."/>
            <person name="Lin M.F."/>
            <person name="Lindblad-Toh K."/>
            <person name="Llopart A."/>
            <person name="Long M."/>
            <person name="Low L."/>
            <person name="Lozovsky E."/>
            <person name="Lu J."/>
            <person name="Luo M."/>
            <person name="Machado C.A."/>
            <person name="Makalowski W."/>
            <person name="Marzo M."/>
            <person name="Matsuda M."/>
            <person name="Matzkin L."/>
            <person name="McAllister B."/>
            <person name="McBride C.S."/>
            <person name="McKernan B."/>
            <person name="McKernan K."/>
            <person name="Mendez-Lago M."/>
            <person name="Minx P."/>
            <person name="Mollenhauer M.U."/>
            <person name="Montooth K."/>
            <person name="Mount S.M."/>
            <person name="Mu X."/>
            <person name="Myers E."/>
            <person name="Negre B."/>
            <person name="Newfeld S."/>
            <person name="Nielsen R."/>
            <person name="Noor M.A."/>
            <person name="O'Grady P."/>
            <person name="Pachter L."/>
            <person name="Papaceit M."/>
            <person name="Parisi M.J."/>
            <person name="Parisi M."/>
            <person name="Parts L."/>
            <person name="Pedersen J.S."/>
            <person name="Pesole G."/>
            <person name="Phillippy A.M."/>
            <person name="Ponting C.P."/>
            <person name="Pop M."/>
            <person name="Porcelli D."/>
            <person name="Powell J.R."/>
            <person name="Prohaska S."/>
            <person name="Pruitt K."/>
            <person name="Puig M."/>
            <person name="Quesneville H."/>
            <person name="Ram K.R."/>
            <person name="Rand D."/>
            <person name="Rasmussen M.D."/>
            <person name="Reed L.K."/>
            <person name="Reenan R."/>
            <person name="Reily A."/>
            <person name="Remington K.A."/>
            <person name="Rieger T.T."/>
            <person name="Ritchie M.G."/>
            <person name="Robin C."/>
            <person name="Rogers Y.H."/>
            <person name="Rohde C."/>
            <person name="Rozas J."/>
            <person name="Rubenfield M.J."/>
            <person name="Ruiz A."/>
            <person name="Russo S."/>
            <person name="Salzberg S.L."/>
            <person name="Sanchez-Gracia A."/>
            <person name="Saranga D.J."/>
            <person name="Sato H."/>
            <person name="Schaeffer S.W."/>
            <person name="Schatz M.C."/>
            <person name="Schlenke T."/>
            <person name="Schwartz R."/>
            <person name="Segarra C."/>
            <person name="Singh R.S."/>
            <person name="Sirot L."/>
            <person name="Sirota M."/>
            <person name="Sisneros N.B."/>
            <person name="Smith C.D."/>
            <person name="Smith T.F."/>
            <person name="Spieth J."/>
            <person name="Stage D.E."/>
            <person name="Stark A."/>
            <person name="Stephan W."/>
            <person name="Strausberg R.L."/>
            <person name="Strempel S."/>
            <person name="Sturgill D."/>
            <person name="Sutton G."/>
            <person name="Sutton G.G."/>
            <person name="Tao W."/>
            <person name="Teichmann S."/>
            <person name="Tobari Y.N."/>
            <person name="Tomimura Y."/>
            <person name="Tsolas J.M."/>
            <person name="Valente V.L."/>
            <person name="Venter E."/>
            <person name="Venter J.C."/>
            <person name="Vicario S."/>
            <person name="Vieira F.G."/>
            <person name="Vilella A.J."/>
            <person name="Villasante A."/>
            <person name="Walenz B."/>
            <person name="Wang J."/>
            <person name="Wasserman M."/>
            <person name="Watts T."/>
            <person name="Wilson D."/>
            <person name="Wilson R.K."/>
            <person name="Wing R.A."/>
            <person name="Wolfner M.F."/>
            <person name="Wong A."/>
            <person name="Wong G.K."/>
            <person name="Wu C.I."/>
            <person name="Wu G."/>
            <person name="Yamamoto D."/>
            <person name="Yang H.P."/>
            <person name="Yang S.P."/>
            <person name="Yorke J.A."/>
            <person name="Yoshida K."/>
            <person name="Zdobnov E."/>
            <person name="Zhang P."/>
            <person name="Zhang Y."/>
            <person name="Zimin A.V."/>
            <person name="Baldwin J."/>
            <person name="Abdouelleil A."/>
            <person name="Abdulkadir J."/>
            <person name="Abebe A."/>
            <person name="Abera B."/>
            <person name="Abreu J."/>
            <person name="Acer S.C."/>
            <person name="Aftuck L."/>
            <person name="Alexander A."/>
            <person name="An P."/>
            <person name="Anderson E."/>
            <person name="Anderson S."/>
            <person name="Arachi H."/>
            <person name="Azer M."/>
            <person name="Bachantsang P."/>
            <person name="Barry A."/>
            <person name="Bayul T."/>
            <person name="Berlin A."/>
            <person name="Bessette D."/>
            <person name="Bloom T."/>
            <person name="Blye J."/>
            <person name="Boguslavskiy L."/>
            <person name="Bonnet C."/>
            <person name="Boukhgalter B."/>
            <person name="Bourzgui I."/>
            <person name="Brown A."/>
            <person name="Cahill P."/>
            <person name="Channer S."/>
            <person name="Cheshatsang Y."/>
            <person name="Chuda L."/>
            <person name="Citroen M."/>
            <person name="Collymore A."/>
            <person name="Cooke P."/>
            <person name="Costello M."/>
            <person name="D'Aco K."/>
            <person name="Daza R."/>
            <person name="De Haan G."/>
            <person name="DeGray S."/>
            <person name="DeMaso C."/>
            <person name="Dhargay N."/>
            <person name="Dooley K."/>
            <person name="Dooley E."/>
            <person name="Doricent M."/>
            <person name="Dorje P."/>
            <person name="Dorjee K."/>
            <person name="Dupes A."/>
            <person name="Elong R."/>
            <person name="Falk J."/>
            <person name="Farina A."/>
            <person name="Faro S."/>
            <person name="Ferguson D."/>
            <person name="Fisher S."/>
            <person name="Foley C.D."/>
            <person name="Franke A."/>
            <person name="Friedrich D."/>
            <person name="Gadbois L."/>
            <person name="Gearin G."/>
            <person name="Gearin C.R."/>
            <person name="Giannoukos G."/>
            <person name="Goode T."/>
            <person name="Graham J."/>
            <person name="Grandbois E."/>
            <person name="Grewal S."/>
            <person name="Gyaltsen K."/>
            <person name="Hafez N."/>
            <person name="Hagos B."/>
            <person name="Hall J."/>
            <person name="Henson C."/>
            <person name="Hollinger A."/>
            <person name="Honan T."/>
            <person name="Huard M.D."/>
            <person name="Hughes L."/>
            <person name="Hurhula B."/>
            <person name="Husby M.E."/>
            <person name="Kamat A."/>
            <person name="Kanga B."/>
            <person name="Kashin S."/>
            <person name="Khazanovich D."/>
            <person name="Kisner P."/>
            <person name="Lance K."/>
            <person name="Lara M."/>
            <person name="Lee W."/>
            <person name="Lennon N."/>
            <person name="Letendre F."/>
            <person name="LeVine R."/>
            <person name="Lipovsky A."/>
            <person name="Liu X."/>
            <person name="Liu J."/>
            <person name="Liu S."/>
            <person name="Lokyitsang T."/>
            <person name="Lokyitsang Y."/>
            <person name="Lubonja R."/>
            <person name="Lui A."/>
            <person name="MacDonald P."/>
            <person name="Magnisalis V."/>
            <person name="Maru K."/>
            <person name="Matthews C."/>
            <person name="McCusker W."/>
            <person name="McDonough S."/>
            <person name="Mehta T."/>
            <person name="Meldrim J."/>
            <person name="Meneus L."/>
            <person name="Mihai O."/>
            <person name="Mihalev A."/>
            <person name="Mihova T."/>
            <person name="Mittelman R."/>
            <person name="Mlenga V."/>
            <person name="Montmayeur A."/>
            <person name="Mulrain L."/>
            <person name="Navidi A."/>
            <person name="Naylor J."/>
            <person name="Negash T."/>
            <person name="Nguyen T."/>
            <person name="Nguyen N."/>
            <person name="Nicol R."/>
            <person name="Norbu C."/>
            <person name="Norbu N."/>
            <person name="Novod N."/>
            <person name="O'Neill B."/>
            <person name="Osman S."/>
            <person name="Markiewicz E."/>
            <person name="Oyono O.L."/>
            <person name="Patti C."/>
            <person name="Phunkhang P."/>
            <person name="Pierre F."/>
            <person name="Priest M."/>
            <person name="Raghuraman S."/>
            <person name="Rege F."/>
            <person name="Reyes R."/>
            <person name="Rise C."/>
            <person name="Rogov P."/>
            <person name="Ross K."/>
            <person name="Ryan E."/>
            <person name="Settipalli S."/>
            <person name="Shea T."/>
            <person name="Sherpa N."/>
            <person name="Shi L."/>
            <person name="Shih D."/>
            <person name="Sparrow T."/>
            <person name="Spaulding J."/>
            <person name="Stalker J."/>
            <person name="Stange-Thomann N."/>
            <person name="Stavropoulos S."/>
            <person name="Stone C."/>
            <person name="Strader C."/>
            <person name="Tesfaye S."/>
            <person name="Thomson T."/>
            <person name="Thoulutsang Y."/>
            <person name="Thoulutsang D."/>
            <person name="Topham K."/>
            <person name="Topping I."/>
            <person name="Tsamla T."/>
            <person name="Vassiliev H."/>
            <person name="Vo A."/>
            <person name="Wangchuk T."/>
            <person name="Wangdi T."/>
            <person name="Weiand M."/>
            <person name="Wilkinson J."/>
            <person name="Wilson A."/>
            <person name="Yadav S."/>
            <person name="Young G."/>
            <person name="Yu Q."/>
            <person name="Zembek L."/>
            <person name="Zhong D."/>
            <person name="Zimmer A."/>
            <person name="Zwirko Z."/>
            <person name="Jaffe D.B."/>
            <person name="Alvarez P."/>
            <person name="Brockman W."/>
            <person name="Butler J."/>
            <person name="Chin C."/>
            <person name="Gnerre S."/>
            <person name="Grabherr M."/>
            <person name="Kleber M."/>
            <person name="Mauceli E."/>
            <person name="MacCallum I."/>
        </authorList>
    </citation>
    <scope>NUCLEOTIDE SEQUENCE [LARGE SCALE GENOMIC DNA]</scope>
    <source>
        <strain evidence="3">Tucson 15287-2541.00</strain>
    </source>
</reference>
<dbReference type="PhylomeDB" id="B4JN78"/>
<dbReference type="STRING" id="7222.B4JN78"/>
<sequence>MFDKDYCHKLMSKLEERVQSFYVDLLTESKEKEQAIKDGISALQAEASDLMRLLHKNVDIVEMPMGMPLVVWDQKLDHSIEHLREELRVHRAEICELLLQQEMLCEELGELPLPLLADPLPKPEERAAFCKHLDHLRALRTRRMEELFQLRSTIKEDMKLLEIRVHTAAEEHLLSQANQSLTPDVFAKLRSMQKLFAEQMAELREAIDNTREKIHVLWERLPESDEFATRRVCEAKEYTQRTYDVLREELHRCQELRRKNMKCLIDQLREEIQKWWELTLKSHQERKRFANFYNDCYNEDLLELHELELDDLKSFYNSNREIFELFSSRAEIWARMEALEAKTNDPNRYNNRGGQLLKEERERKAISSKLPKIEQQITELVKAYELRTQSPFLVHGEDILERMANDWERLRQVKEQQSSTRKNTVTTSSIHRKMLPPAAPGSTVSRTPLKDMSAMSSSTMSLRTTPSNWKLASMKGPTAKTTGNLHKRKISNSDNFDREETANAKRSLIRTLNSVKASPKLRKPIQRLAVGQQTARSQKKVHILENTMRRSAGVGRRSLSSKHRRHKLVPPVIQVQEASSSEDEDEVQKYKHFEPPARSSELPKELSVRHKNKFKEPVQIYSSDEINPDLLKK</sequence>
<accession>B4JN78</accession>
<dbReference type="GO" id="GO:0051256">
    <property type="term" value="P:mitotic spindle midzone assembly"/>
    <property type="evidence" value="ECO:0007669"/>
    <property type="project" value="TreeGrafter"/>
</dbReference>
<dbReference type="OMA" id="VICNMSA"/>
<evidence type="ECO:0000313" key="2">
    <source>
        <dbReference type="EMBL" id="EDV92171.1"/>
    </source>
</evidence>
<dbReference type="FunCoup" id="B4JN78">
    <property type="interactions" value="896"/>
</dbReference>
<feature type="region of interest" description="Disordered" evidence="1">
    <location>
        <begin position="469"/>
        <end position="490"/>
    </location>
</feature>
<dbReference type="OrthoDB" id="642895at2759"/>
<feature type="compositionally biased region" description="Polar residues" evidence="1">
    <location>
        <begin position="415"/>
        <end position="429"/>
    </location>
</feature>
<dbReference type="InterPro" id="IPR007145">
    <property type="entry name" value="MAP65_Ase1_PRC1"/>
</dbReference>
<evidence type="ECO:0000313" key="3">
    <source>
        <dbReference type="Proteomes" id="UP000001070"/>
    </source>
</evidence>
<dbReference type="eggNOG" id="KOG4302">
    <property type="taxonomic scope" value="Eukaryota"/>
</dbReference>
<dbReference type="Gene3D" id="1.20.58.1520">
    <property type="match status" value="1"/>
</dbReference>
<dbReference type="EMBL" id="CH916371">
    <property type="protein sequence ID" value="EDV92171.1"/>
    <property type="molecule type" value="Genomic_DNA"/>
</dbReference>
<dbReference type="AlphaFoldDB" id="B4JN78"/>
<dbReference type="Pfam" id="PF03999">
    <property type="entry name" value="MAP65_ASE1"/>
    <property type="match status" value="1"/>
</dbReference>
<dbReference type="Proteomes" id="UP000001070">
    <property type="component" value="Unassembled WGS sequence"/>
</dbReference>
<dbReference type="InParanoid" id="B4JN78"/>
<feature type="region of interest" description="Disordered" evidence="1">
    <location>
        <begin position="551"/>
        <end position="633"/>
    </location>
</feature>
<feature type="compositionally biased region" description="Basic and acidic residues" evidence="1">
    <location>
        <begin position="587"/>
        <end position="608"/>
    </location>
</feature>
<feature type="region of interest" description="Disordered" evidence="1">
    <location>
        <begin position="413"/>
        <end position="448"/>
    </location>
</feature>
<dbReference type="SMR" id="B4JN78"/>
<dbReference type="PANTHER" id="PTHR19321:SF41">
    <property type="entry name" value="FASCETTO-RELATED"/>
    <property type="match status" value="1"/>
</dbReference>
<dbReference type="GO" id="GO:1990023">
    <property type="term" value="C:mitotic spindle midzone"/>
    <property type="evidence" value="ECO:0007669"/>
    <property type="project" value="TreeGrafter"/>
</dbReference>
<feature type="compositionally biased region" description="Basic residues" evidence="1">
    <location>
        <begin position="559"/>
        <end position="568"/>
    </location>
</feature>
<dbReference type="GO" id="GO:0008017">
    <property type="term" value="F:microtubule binding"/>
    <property type="evidence" value="ECO:0007669"/>
    <property type="project" value="InterPro"/>
</dbReference>
<dbReference type="HOGENOM" id="CLU_027601_0_0_1"/>
<organism evidence="3">
    <name type="scientific">Drosophila grimshawi</name>
    <name type="common">Hawaiian fruit fly</name>
    <name type="synonym">Idiomyia grimshawi</name>
    <dbReference type="NCBI Taxonomy" id="7222"/>
    <lineage>
        <taxon>Eukaryota</taxon>
        <taxon>Metazoa</taxon>
        <taxon>Ecdysozoa</taxon>
        <taxon>Arthropoda</taxon>
        <taxon>Hexapoda</taxon>
        <taxon>Insecta</taxon>
        <taxon>Pterygota</taxon>
        <taxon>Neoptera</taxon>
        <taxon>Endopterygota</taxon>
        <taxon>Diptera</taxon>
        <taxon>Brachycera</taxon>
        <taxon>Muscomorpha</taxon>
        <taxon>Ephydroidea</taxon>
        <taxon>Drosophilidae</taxon>
        <taxon>Drosophila</taxon>
        <taxon>Hawaiian Drosophila</taxon>
    </lineage>
</organism>
<protein>
    <submittedName>
        <fullName evidence="2">GH24767</fullName>
    </submittedName>
</protein>